<dbReference type="AlphaFoldDB" id="A0A6A4WT20"/>
<accession>A0A6A4WT20</accession>
<dbReference type="InterPro" id="IPR033121">
    <property type="entry name" value="PEPTIDASE_A1"/>
</dbReference>
<feature type="signal peptide" evidence="2">
    <location>
        <begin position="1"/>
        <end position="16"/>
    </location>
</feature>
<dbReference type="Gene3D" id="2.40.70.10">
    <property type="entry name" value="Acid Proteases"/>
    <property type="match status" value="2"/>
</dbReference>
<sequence>MLRLLLALSCAAALNAAPGTVYVPLRDVFQAGQQFFVGDLEVGTPGQPMSVIVAIDGLTCLNSVRCSDPYCTSHRQYDASASSTYQEDGTPFDLPGGLNISGVLSKDSVSLGGATVSDVLFAEATSVWNQWSTDAPNDGVLGLGFSPAAPSILDALAEQGVIADRLAGIWLGRDGVGGELTLGGINEQRYTSPLTWTPIVDNMVSAESVTVGQVSVCAADCRVGATSVSPYFFLTMQMAKTINDALGGTDIGQPGVAALDCATLDALPTLELVIAGRSLQMSPRQYTVVIPLTGGESLCLSGFVGQPEAPPADITVGTLFMQQFYAAYDMDNMQLGFTDSA</sequence>
<evidence type="ECO:0000256" key="1">
    <source>
        <dbReference type="ARBA" id="ARBA00007447"/>
    </source>
</evidence>
<dbReference type="PANTHER" id="PTHR47966">
    <property type="entry name" value="BETA-SITE APP-CLEAVING ENZYME, ISOFORM A-RELATED"/>
    <property type="match status" value="1"/>
</dbReference>
<comment type="similarity">
    <text evidence="1">Belongs to the peptidase A1 family.</text>
</comment>
<dbReference type="EMBL" id="VIIS01000771">
    <property type="protein sequence ID" value="KAF0305281.1"/>
    <property type="molecule type" value="Genomic_DNA"/>
</dbReference>
<reference evidence="4 5" key="1">
    <citation type="submission" date="2019-07" db="EMBL/GenBank/DDBJ databases">
        <title>Draft genome assembly of a fouling barnacle, Amphibalanus amphitrite (Darwin, 1854): The first reference genome for Thecostraca.</title>
        <authorList>
            <person name="Kim W."/>
        </authorList>
    </citation>
    <scope>NUCLEOTIDE SEQUENCE [LARGE SCALE GENOMIC DNA]</scope>
    <source>
        <strain evidence="4">SNU_AA5</strain>
        <tissue evidence="4">Soma without cirri and trophi</tissue>
    </source>
</reference>
<feature type="domain" description="Peptidase A1" evidence="3">
    <location>
        <begin position="36"/>
        <end position="338"/>
    </location>
</feature>
<dbReference type="CDD" id="cd05471">
    <property type="entry name" value="pepsin_like"/>
    <property type="match status" value="1"/>
</dbReference>
<dbReference type="Proteomes" id="UP000440578">
    <property type="component" value="Unassembled WGS sequence"/>
</dbReference>
<keyword evidence="5" id="KW-1185">Reference proteome</keyword>
<dbReference type="InterPro" id="IPR001461">
    <property type="entry name" value="Aspartic_peptidase_A1"/>
</dbReference>
<dbReference type="PROSITE" id="PS51767">
    <property type="entry name" value="PEPTIDASE_A1"/>
    <property type="match status" value="1"/>
</dbReference>
<proteinExistence type="inferred from homology"/>
<gene>
    <name evidence="4" type="primary">ctsD_5</name>
    <name evidence="4" type="ORF">FJT64_023062</name>
</gene>
<keyword evidence="2" id="KW-0732">Signal</keyword>
<dbReference type="GO" id="GO:0004190">
    <property type="term" value="F:aspartic-type endopeptidase activity"/>
    <property type="evidence" value="ECO:0007669"/>
    <property type="project" value="InterPro"/>
</dbReference>
<dbReference type="InterPro" id="IPR021109">
    <property type="entry name" value="Peptidase_aspartic_dom_sf"/>
</dbReference>
<comment type="caution">
    <text evidence="4">The sequence shown here is derived from an EMBL/GenBank/DDBJ whole genome shotgun (WGS) entry which is preliminary data.</text>
</comment>
<evidence type="ECO:0000313" key="5">
    <source>
        <dbReference type="Proteomes" id="UP000440578"/>
    </source>
</evidence>
<evidence type="ECO:0000313" key="4">
    <source>
        <dbReference type="EMBL" id="KAF0305281.1"/>
    </source>
</evidence>
<dbReference type="Pfam" id="PF00026">
    <property type="entry name" value="Asp"/>
    <property type="match status" value="1"/>
</dbReference>
<evidence type="ECO:0000256" key="2">
    <source>
        <dbReference type="SAM" id="SignalP"/>
    </source>
</evidence>
<organism evidence="4 5">
    <name type="scientific">Amphibalanus amphitrite</name>
    <name type="common">Striped barnacle</name>
    <name type="synonym">Balanus amphitrite</name>
    <dbReference type="NCBI Taxonomy" id="1232801"/>
    <lineage>
        <taxon>Eukaryota</taxon>
        <taxon>Metazoa</taxon>
        <taxon>Ecdysozoa</taxon>
        <taxon>Arthropoda</taxon>
        <taxon>Crustacea</taxon>
        <taxon>Multicrustacea</taxon>
        <taxon>Cirripedia</taxon>
        <taxon>Thoracica</taxon>
        <taxon>Thoracicalcarea</taxon>
        <taxon>Balanomorpha</taxon>
        <taxon>Balanoidea</taxon>
        <taxon>Balanidae</taxon>
        <taxon>Amphibalaninae</taxon>
        <taxon>Amphibalanus</taxon>
    </lineage>
</organism>
<dbReference type="InterPro" id="IPR034164">
    <property type="entry name" value="Pepsin-like_dom"/>
</dbReference>
<dbReference type="SUPFAM" id="SSF50630">
    <property type="entry name" value="Acid proteases"/>
    <property type="match status" value="1"/>
</dbReference>
<dbReference type="GO" id="GO:0006508">
    <property type="term" value="P:proteolysis"/>
    <property type="evidence" value="ECO:0007669"/>
    <property type="project" value="InterPro"/>
</dbReference>
<evidence type="ECO:0000259" key="3">
    <source>
        <dbReference type="PROSITE" id="PS51767"/>
    </source>
</evidence>
<name>A0A6A4WT20_AMPAM</name>
<feature type="chain" id="PRO_5025559114" evidence="2">
    <location>
        <begin position="17"/>
        <end position="341"/>
    </location>
</feature>
<dbReference type="OrthoDB" id="6624667at2759"/>
<protein>
    <submittedName>
        <fullName evidence="4">Cathepsin D</fullName>
    </submittedName>
</protein>